<dbReference type="EMBL" id="QORE01002778">
    <property type="protein sequence ID" value="RCI69733.1"/>
    <property type="molecule type" value="Genomic_DNA"/>
</dbReference>
<keyword evidence="2" id="KW-0378">Hydrolase</keyword>
<sequence length="133" mass="15619">TRHDDLTALTYGDVPRANNAALARVYHLAAEFDLPVLLHANVTSKRERNPLYLAEIEEPLRNHPHVRFIWAHAGTSMEIHRHQKKLDFLLPTLRRLLQRYPNLYIDLSWSVLRPYLLDEQGKPDPQWLALVER</sequence>
<gene>
    <name evidence="2" type="ORF">DT376_38375</name>
</gene>
<feature type="non-terminal residue" evidence="2">
    <location>
        <position position="1"/>
    </location>
</feature>
<dbReference type="Proteomes" id="UP000253594">
    <property type="component" value="Unassembled WGS sequence"/>
</dbReference>
<name>A0A367LY91_PSEAI</name>
<accession>A0A367LY91</accession>
<feature type="domain" description="Amidohydrolase-related" evidence="1">
    <location>
        <begin position="18"/>
        <end position="110"/>
    </location>
</feature>
<dbReference type="InterPro" id="IPR032466">
    <property type="entry name" value="Metal_Hydrolase"/>
</dbReference>
<dbReference type="InterPro" id="IPR006680">
    <property type="entry name" value="Amidohydro-rel"/>
</dbReference>
<evidence type="ECO:0000313" key="2">
    <source>
        <dbReference type="EMBL" id="RCI69733.1"/>
    </source>
</evidence>
<proteinExistence type="predicted"/>
<comment type="caution">
    <text evidence="2">The sequence shown here is derived from an EMBL/GenBank/DDBJ whole genome shotgun (WGS) entry which is preliminary data.</text>
</comment>
<dbReference type="Pfam" id="PF04909">
    <property type="entry name" value="Amidohydro_2"/>
    <property type="match status" value="1"/>
</dbReference>
<dbReference type="GO" id="GO:0016787">
    <property type="term" value="F:hydrolase activity"/>
    <property type="evidence" value="ECO:0007669"/>
    <property type="project" value="UniProtKB-KW"/>
</dbReference>
<dbReference type="AlphaFoldDB" id="A0A367LY91"/>
<dbReference type="Gene3D" id="3.20.20.140">
    <property type="entry name" value="Metal-dependent hydrolases"/>
    <property type="match status" value="1"/>
</dbReference>
<evidence type="ECO:0000259" key="1">
    <source>
        <dbReference type="Pfam" id="PF04909"/>
    </source>
</evidence>
<evidence type="ECO:0000313" key="3">
    <source>
        <dbReference type="Proteomes" id="UP000253594"/>
    </source>
</evidence>
<organism evidence="2 3">
    <name type="scientific">Pseudomonas aeruginosa</name>
    <dbReference type="NCBI Taxonomy" id="287"/>
    <lineage>
        <taxon>Bacteria</taxon>
        <taxon>Pseudomonadati</taxon>
        <taxon>Pseudomonadota</taxon>
        <taxon>Gammaproteobacteria</taxon>
        <taxon>Pseudomonadales</taxon>
        <taxon>Pseudomonadaceae</taxon>
        <taxon>Pseudomonas</taxon>
    </lineage>
</organism>
<reference evidence="2 3" key="1">
    <citation type="submission" date="2018-07" db="EMBL/GenBank/DDBJ databases">
        <title>Mechanisms of high-level aminoglycoside resistance among Gram-negative pathogens in Brazil.</title>
        <authorList>
            <person name="Ballaben A.S."/>
            <person name="Darini A.L.C."/>
            <person name="Doi Y."/>
        </authorList>
    </citation>
    <scope>NUCLEOTIDE SEQUENCE [LARGE SCALE GENOMIC DNA]</scope>
    <source>
        <strain evidence="2 3">B2-305</strain>
    </source>
</reference>
<feature type="non-terminal residue" evidence="2">
    <location>
        <position position="133"/>
    </location>
</feature>
<protein>
    <submittedName>
        <fullName evidence="2">Amidohydrolase</fullName>
    </submittedName>
</protein>
<dbReference type="SUPFAM" id="SSF51556">
    <property type="entry name" value="Metallo-dependent hydrolases"/>
    <property type="match status" value="1"/>
</dbReference>